<accession>A0ABD0M602</accession>
<dbReference type="Proteomes" id="UP001519460">
    <property type="component" value="Unassembled WGS sequence"/>
</dbReference>
<keyword evidence="2" id="KW-1185">Reference proteome</keyword>
<proteinExistence type="predicted"/>
<sequence>MPTPGIDSYPIIMLGTGYDLHKICMLDCISTFSRSVFFSVPPSIPILQCYIVTISGTRSAPGRHSVSNAAIAFLSRRFVGDYLRRTLSSSHLHRPQVPPPSPRPSFPRPFLYTPFASPHPPLSTLPAPPSFGVIAAMTTIMPARWHPLYPTF</sequence>
<protein>
    <submittedName>
        <fullName evidence="1">Uncharacterized protein</fullName>
    </submittedName>
</protein>
<comment type="caution">
    <text evidence="1">The sequence shown here is derived from an EMBL/GenBank/DDBJ whole genome shotgun (WGS) entry which is preliminary data.</text>
</comment>
<dbReference type="EMBL" id="JACVVK020000006">
    <property type="protein sequence ID" value="KAK7506598.1"/>
    <property type="molecule type" value="Genomic_DNA"/>
</dbReference>
<name>A0ABD0M602_9CAEN</name>
<gene>
    <name evidence="1" type="ORF">BaRGS_00002073</name>
</gene>
<evidence type="ECO:0000313" key="1">
    <source>
        <dbReference type="EMBL" id="KAK7506598.1"/>
    </source>
</evidence>
<organism evidence="1 2">
    <name type="scientific">Batillaria attramentaria</name>
    <dbReference type="NCBI Taxonomy" id="370345"/>
    <lineage>
        <taxon>Eukaryota</taxon>
        <taxon>Metazoa</taxon>
        <taxon>Spiralia</taxon>
        <taxon>Lophotrochozoa</taxon>
        <taxon>Mollusca</taxon>
        <taxon>Gastropoda</taxon>
        <taxon>Caenogastropoda</taxon>
        <taxon>Sorbeoconcha</taxon>
        <taxon>Cerithioidea</taxon>
        <taxon>Batillariidae</taxon>
        <taxon>Batillaria</taxon>
    </lineage>
</organism>
<evidence type="ECO:0000313" key="2">
    <source>
        <dbReference type="Proteomes" id="UP001519460"/>
    </source>
</evidence>
<dbReference type="AlphaFoldDB" id="A0ABD0M602"/>
<reference evidence="1 2" key="1">
    <citation type="journal article" date="2023" name="Sci. Data">
        <title>Genome assembly of the Korean intertidal mud-creeper Batillaria attramentaria.</title>
        <authorList>
            <person name="Patra A.K."/>
            <person name="Ho P.T."/>
            <person name="Jun S."/>
            <person name="Lee S.J."/>
            <person name="Kim Y."/>
            <person name="Won Y.J."/>
        </authorList>
    </citation>
    <scope>NUCLEOTIDE SEQUENCE [LARGE SCALE GENOMIC DNA]</scope>
    <source>
        <strain evidence="1">Wonlab-2016</strain>
    </source>
</reference>